<dbReference type="InterPro" id="IPR036412">
    <property type="entry name" value="HAD-like_sf"/>
</dbReference>
<dbReference type="Gene3D" id="3.40.50.1110">
    <property type="entry name" value="SGNH hydrolase"/>
    <property type="match status" value="1"/>
</dbReference>
<dbReference type="RefSeq" id="WP_344259722.1">
    <property type="nucleotide sequence ID" value="NZ_BAAAMJ010000010.1"/>
</dbReference>
<dbReference type="InterPro" id="IPR010033">
    <property type="entry name" value="HAD_SF_ppase_IIIC"/>
</dbReference>
<dbReference type="NCBIfam" id="TIGR01681">
    <property type="entry name" value="HAD-SF-IIIC"/>
    <property type="match status" value="1"/>
</dbReference>
<accession>A0ABP5A7H8</accession>
<evidence type="ECO:0000313" key="2">
    <source>
        <dbReference type="EMBL" id="GAA1905973.1"/>
    </source>
</evidence>
<protein>
    <submittedName>
        <fullName evidence="2">HAD-IIIC family phosphatase</fullName>
    </submittedName>
</protein>
<keyword evidence="3" id="KW-1185">Reference proteome</keyword>
<dbReference type="InterPro" id="IPR036514">
    <property type="entry name" value="SGNH_hydro_sf"/>
</dbReference>
<dbReference type="SUPFAM" id="SSF56784">
    <property type="entry name" value="HAD-like"/>
    <property type="match status" value="1"/>
</dbReference>
<dbReference type="Gene3D" id="3.40.50.1000">
    <property type="entry name" value="HAD superfamily/HAD-like"/>
    <property type="match status" value="1"/>
</dbReference>
<dbReference type="NCBIfam" id="TIGR01686">
    <property type="entry name" value="FkbH"/>
    <property type="match status" value="1"/>
</dbReference>
<gene>
    <name evidence="2" type="ORF">GCM10009716_14910</name>
</gene>
<dbReference type="EMBL" id="BAAAMJ010000010">
    <property type="protein sequence ID" value="GAA1905973.1"/>
    <property type="molecule type" value="Genomic_DNA"/>
</dbReference>
<organism evidence="2 3">
    <name type="scientific">Streptomyces sodiiphilus</name>
    <dbReference type="NCBI Taxonomy" id="226217"/>
    <lineage>
        <taxon>Bacteria</taxon>
        <taxon>Bacillati</taxon>
        <taxon>Actinomycetota</taxon>
        <taxon>Actinomycetes</taxon>
        <taxon>Kitasatosporales</taxon>
        <taxon>Streptomycetaceae</taxon>
        <taxon>Streptomyces</taxon>
    </lineage>
</organism>
<evidence type="ECO:0000256" key="1">
    <source>
        <dbReference type="SAM" id="MobiDB-lite"/>
    </source>
</evidence>
<dbReference type="Proteomes" id="UP001501303">
    <property type="component" value="Unassembled WGS sequence"/>
</dbReference>
<feature type="region of interest" description="Disordered" evidence="1">
    <location>
        <begin position="1"/>
        <end position="24"/>
    </location>
</feature>
<dbReference type="InterPro" id="IPR023214">
    <property type="entry name" value="HAD_sf"/>
</dbReference>
<name>A0ABP5A7H8_9ACTN</name>
<proteinExistence type="predicted"/>
<dbReference type="InterPro" id="IPR010037">
    <property type="entry name" value="FkbH_domain"/>
</dbReference>
<reference evidence="3" key="1">
    <citation type="journal article" date="2019" name="Int. J. Syst. Evol. Microbiol.">
        <title>The Global Catalogue of Microorganisms (GCM) 10K type strain sequencing project: providing services to taxonomists for standard genome sequencing and annotation.</title>
        <authorList>
            <consortium name="The Broad Institute Genomics Platform"/>
            <consortium name="The Broad Institute Genome Sequencing Center for Infectious Disease"/>
            <person name="Wu L."/>
            <person name="Ma J."/>
        </authorList>
    </citation>
    <scope>NUCLEOTIDE SEQUENCE [LARGE SCALE GENOMIC DNA]</scope>
    <source>
        <strain evidence="3">JCM 13581</strain>
    </source>
</reference>
<comment type="caution">
    <text evidence="2">The sequence shown here is derived from an EMBL/GenBank/DDBJ whole genome shotgun (WGS) entry which is preliminary data.</text>
</comment>
<sequence length="648" mass="69282">MPHEDARTPPAGRSGAGASPLRRLRSLGRGGLTDQVPQVRGLLREIDGALDLDAAGALLGAARRREQLAASGELVPQRIALLGSSTLDTLPNLLTAVLVREGMLPEIRSAGFGQWRLEVLAGAPELSGLEPRVTACLLDDSAVFEEIKNPLDAAEVEERCAAFPTELGQWVRAVRQAPGGIPVLCTLPLSPLRRDRIVDYRTKARIEAAWLRMNAGIAALAAEEPGTVVLSHESLAARAGTVFGNDRMRHAAAHVFAPEFLLAWSEELGRVARADLGRSAKCLVLDLDNTLWGGVVGDDGVGALRLGGAYPGSAHRELQLLAQDLRAQGVMLAVASKNDAEAAREAITGHPEMVLGMESFVAVRADWNPKPDNVRELAAELNIGADAMVFVDDNPVERGLMRELMPQVATVELPADPAGYAGCLAARGDFALLELTEEDRGRTEMYRARAERAELRAGSGSLTGYLTSLGSELTVEPAGELNTARIVQLFGKTNQFNLTGVRYSDEDLARAAADGGRTFFAARLTDRFGDNGLIAALALSEESDGAWSIDNFVLSCRVFSRDVEAALVGLVLRSALRHGAPAVTGHFTRTAKNAKFAGFYPGLGFAGTTADDGRHDPPSATFRHDLTGLAELPRWIRVLTDEGVFHVR</sequence>
<evidence type="ECO:0000313" key="3">
    <source>
        <dbReference type="Proteomes" id="UP001501303"/>
    </source>
</evidence>